<reference evidence="2 3" key="1">
    <citation type="submission" date="2019-04" db="EMBL/GenBank/DDBJ databases">
        <title>Streptomyces lasaliensis sp. nov., an Actinomycete isolated from soil which produces the polyether antibiotic lasalocid.</title>
        <authorList>
            <person name="Erwin G."/>
            <person name="Haber C."/>
        </authorList>
    </citation>
    <scope>NUCLEOTIDE SEQUENCE [LARGE SCALE GENOMIC DNA]</scope>
    <source>
        <strain evidence="2 3">X-537</strain>
    </source>
</reference>
<feature type="compositionally biased region" description="Low complexity" evidence="1">
    <location>
        <begin position="43"/>
        <end position="59"/>
    </location>
</feature>
<dbReference type="Proteomes" id="UP000305929">
    <property type="component" value="Unassembled WGS sequence"/>
</dbReference>
<accession>A0A4U5W4B5</accession>
<dbReference type="EMBL" id="SZNQ01000003">
    <property type="protein sequence ID" value="TKS96276.1"/>
    <property type="molecule type" value="Genomic_DNA"/>
</dbReference>
<evidence type="ECO:0000313" key="3">
    <source>
        <dbReference type="Proteomes" id="UP000305929"/>
    </source>
</evidence>
<organism evidence="2 3">
    <name type="scientific">Streptomyces lasalocidi</name>
    <name type="common">Streptomyces lasaliensis</name>
    <dbReference type="NCBI Taxonomy" id="324833"/>
    <lineage>
        <taxon>Bacteria</taxon>
        <taxon>Bacillati</taxon>
        <taxon>Actinomycetota</taxon>
        <taxon>Actinomycetes</taxon>
        <taxon>Kitasatosporales</taxon>
        <taxon>Streptomycetaceae</taxon>
        <taxon>Streptomyces</taxon>
    </lineage>
</organism>
<keyword evidence="3" id="KW-1185">Reference proteome</keyword>
<feature type="compositionally biased region" description="Basic residues" evidence="1">
    <location>
        <begin position="33"/>
        <end position="42"/>
    </location>
</feature>
<evidence type="ECO:0000313" key="2">
    <source>
        <dbReference type="EMBL" id="TKS96276.1"/>
    </source>
</evidence>
<dbReference type="AlphaFoldDB" id="A0A4U5W4B5"/>
<gene>
    <name evidence="2" type="ORF">E4U91_36880</name>
</gene>
<name>A0A4U5W4B5_STRLS</name>
<feature type="region of interest" description="Disordered" evidence="1">
    <location>
        <begin position="33"/>
        <end position="156"/>
    </location>
</feature>
<evidence type="ECO:0000256" key="1">
    <source>
        <dbReference type="SAM" id="MobiDB-lite"/>
    </source>
</evidence>
<proteinExistence type="predicted"/>
<comment type="caution">
    <text evidence="2">The sequence shown here is derived from an EMBL/GenBank/DDBJ whole genome shotgun (WGS) entry which is preliminary data.</text>
</comment>
<protein>
    <submittedName>
        <fullName evidence="2">Uncharacterized protein</fullName>
    </submittedName>
</protein>
<sequence>MHLRDWNEAGGWQRLHEVLLAELDLLGRTGARHIRPPVRPRRQASGASSSAFARSPSAGAVGGEDTGRNAVTEAGGVVPLRILHRHFQEGQPPGIVDAGSGTAQGQRGTSLRGGATGSRRQSVSGGLRHALEASAAPLRVQPAPGDALPSGGASVV</sequence>